<evidence type="ECO:0000256" key="5">
    <source>
        <dbReference type="ARBA" id="ARBA00022490"/>
    </source>
</evidence>
<dbReference type="GO" id="GO:0007283">
    <property type="term" value="P:spermatogenesis"/>
    <property type="evidence" value="ECO:0007669"/>
    <property type="project" value="InterPro"/>
</dbReference>
<evidence type="ECO:0000256" key="13">
    <source>
        <dbReference type="ARBA" id="ARBA00023273"/>
    </source>
</evidence>
<evidence type="ECO:0000256" key="3">
    <source>
        <dbReference type="ARBA" id="ARBA00004273"/>
    </source>
</evidence>
<dbReference type="GO" id="GO:0001669">
    <property type="term" value="C:acrosomal vesicle"/>
    <property type="evidence" value="ECO:0007669"/>
    <property type="project" value="UniProtKB-SubCell"/>
</dbReference>
<keyword evidence="9" id="KW-0282">Flagellum</keyword>
<accession>A0A6P5KG02</accession>
<evidence type="ECO:0000256" key="14">
    <source>
        <dbReference type="ARBA" id="ARBA00023329"/>
    </source>
</evidence>
<proteinExistence type="predicted"/>
<dbReference type="RefSeq" id="XP_020843929.1">
    <property type="nucleotide sequence ID" value="XM_020988270.1"/>
</dbReference>
<keyword evidence="10" id="KW-0969">Cilium</keyword>
<evidence type="ECO:0000256" key="6">
    <source>
        <dbReference type="ARBA" id="ARBA00022553"/>
    </source>
</evidence>
<evidence type="ECO:0000256" key="11">
    <source>
        <dbReference type="ARBA" id="ARBA00023128"/>
    </source>
</evidence>
<dbReference type="PANTHER" id="PTHR22810">
    <property type="entry name" value="TESTIS DEVELOPMENT PROTEIN NYD-SP26"/>
    <property type="match status" value="1"/>
</dbReference>
<organism evidence="17 18">
    <name type="scientific">Phascolarctos cinereus</name>
    <name type="common">Koala</name>
    <dbReference type="NCBI Taxonomy" id="38626"/>
    <lineage>
        <taxon>Eukaryota</taxon>
        <taxon>Metazoa</taxon>
        <taxon>Chordata</taxon>
        <taxon>Craniata</taxon>
        <taxon>Vertebrata</taxon>
        <taxon>Euteleostomi</taxon>
        <taxon>Mammalia</taxon>
        <taxon>Metatheria</taxon>
        <taxon>Diprotodontia</taxon>
        <taxon>Phascolarctidae</taxon>
        <taxon>Phascolarctos</taxon>
    </lineage>
</organism>
<keyword evidence="5" id="KW-0963">Cytoplasm</keyword>
<feature type="region of interest" description="Disordered" evidence="16">
    <location>
        <begin position="666"/>
        <end position="699"/>
    </location>
</feature>
<keyword evidence="13" id="KW-0966">Cell projection</keyword>
<sequence>MTLVLDNNVSACVTEDCTIAPPSPIISRPTLTYEPSELGTYASYNKADSSYSSSETVTANPLWTNSTESSHTTILEYEPSGSEIHTTMLKSVAPKTIAYSSSDGTKKMSSRFLKITTMEQKDKVVDDATTFLPETSNPKEKRTHSSIILDPDTEFPMEESRTSTMDNFGSAGEPAPIKNKEVSDMKNIAADAFTPGRKTSVTAAEEQYSKHNFETIGSDISTSEDSTRPSGLLMPPEADRISHIDENMEMVTDTGATANMPATEKVTSVGALAGRDGDSPIPKADVTKSLANNPLLTHENPSLTPDATTDSAAASLWGKNEALLDDFFTVSKETETVVVQMETSTEDDTSVPEITLLNENANPIVSEDNVIRVEGSLPYDTDLIGGDNSNSEDNYIILESNVSDLNVVANSCLTNTNGLETIACSDSATVKEKNSEDAFPAENFLADKGKVPMETITMTDVISDGIKTTQEITAVEEGNRAAINVISFEPDMPHSETIANTHKGNYIASDWDPNFTTTDMSSLVIGSTSLAENITPLENQETSITKDTRFSTYNTVDPRAEPVITATDATSEEKEENGVAEMTNLKNYVTPMSSFISHKIEDIEPVTNPGLADAITPEEETPTPMFSASTLHTGHIKPEDDPIVSRANSVPMSIDDTTLLKDATVDNTQETLPSKEMSLDDADTTMSEASGPVSEKPSLVNRAPIPEQNGINVQSDPQVLQLESPLPPADSTLLPKNPAYIGPHTVGTIKEDPVTETATSGEKYPSPKRTISAAAAFNLREDTDFINEAAIYEADISVEITSDEHEVAFHREEEDAIAEGDDVTQEEENILYTTDFSPYLSSSNILKDNELDPQDYSTFPNREDVNSMSEENKITADLSKFVDQPASPQNSVPIVTSFSVHGADRISFGKQDSETMSYSVLTGDMFFMAQANPTMAKEPTPTSLSNRSGDDFLISGKRTAKSNEDTTLSVNTINILQDELTSDKVQNTLPEKDGSLADPKMAKSYLLNLATDCSAPMNNLGILEGSVTKTATHLRAFPLDTSKENTVAIVDSTYTECDPCTTRETTSEMLFGAITTPPGSSSPEEKLPVPNAAALIAEDPPPNYSPTPTTDTTRNLTEATVFSMGDDNITSEGGHLTSGM</sequence>
<keyword evidence="8" id="KW-0106">Calcium</keyword>
<comment type="function">
    <text evidence="15">Calcium-binding protein. Essential for maintaining the structural integrity of the sperm flagella.</text>
</comment>
<evidence type="ECO:0000256" key="8">
    <source>
        <dbReference type="ARBA" id="ARBA00022837"/>
    </source>
</evidence>
<protein>
    <recommendedName>
        <fullName evidence="4">Calcium-binding and spermatid-specific protein 1</fullName>
    </recommendedName>
</protein>
<evidence type="ECO:0000256" key="7">
    <source>
        <dbReference type="ARBA" id="ARBA00022792"/>
    </source>
</evidence>
<dbReference type="InterPro" id="IPR026118">
    <property type="entry name" value="Ca-bd_spermatid"/>
</dbReference>
<evidence type="ECO:0000313" key="17">
    <source>
        <dbReference type="Proteomes" id="UP000515140"/>
    </source>
</evidence>
<dbReference type="InParanoid" id="A0A6P5KG02"/>
<dbReference type="Proteomes" id="UP000515140">
    <property type="component" value="Unplaced"/>
</dbReference>
<keyword evidence="17" id="KW-1185">Reference proteome</keyword>
<dbReference type="GO" id="GO:0031514">
    <property type="term" value="C:motile cilium"/>
    <property type="evidence" value="ECO:0007669"/>
    <property type="project" value="UniProtKB-SubCell"/>
</dbReference>
<dbReference type="PANTHER" id="PTHR22810:SF1">
    <property type="entry name" value="CALCIUM-BINDING AND SPERMATID-SPECIFIC PROTEIN 1"/>
    <property type="match status" value="1"/>
</dbReference>
<keyword evidence="7" id="KW-0999">Mitochondrion inner membrane</keyword>
<dbReference type="KEGG" id="pcw:110209664"/>
<evidence type="ECO:0000256" key="2">
    <source>
        <dbReference type="ARBA" id="ARBA00004230"/>
    </source>
</evidence>
<evidence type="ECO:0000256" key="4">
    <source>
        <dbReference type="ARBA" id="ARBA00015158"/>
    </source>
</evidence>
<dbReference type="AlphaFoldDB" id="A0A6P5KG02"/>
<keyword evidence="6" id="KW-0597">Phosphoprotein</keyword>
<reference evidence="18" key="1">
    <citation type="submission" date="2025-08" db="UniProtKB">
        <authorList>
            <consortium name="RefSeq"/>
        </authorList>
    </citation>
    <scope>IDENTIFICATION</scope>
    <source>
        <tissue evidence="18">Spleen</tissue>
    </source>
</reference>
<evidence type="ECO:0000256" key="1">
    <source>
        <dbReference type="ARBA" id="ARBA00004218"/>
    </source>
</evidence>
<evidence type="ECO:0000256" key="15">
    <source>
        <dbReference type="ARBA" id="ARBA00045943"/>
    </source>
</evidence>
<name>A0A6P5KG02_PHACI</name>
<keyword evidence="12" id="KW-0472">Membrane</keyword>
<dbReference type="GO" id="GO:0005509">
    <property type="term" value="F:calcium ion binding"/>
    <property type="evidence" value="ECO:0007669"/>
    <property type="project" value="InterPro"/>
</dbReference>
<gene>
    <name evidence="18" type="primary">LOC110209664</name>
</gene>
<comment type="subcellular location">
    <subcellularLocation>
        <location evidence="2">Cell projection</location>
        <location evidence="2">Cilium</location>
        <location evidence="2">Flagellum</location>
    </subcellularLocation>
    <subcellularLocation>
        <location evidence="1">Cytoplasmic vesicle</location>
        <location evidence="1">Secretory vesicle</location>
        <location evidence="1">Acrosome</location>
    </subcellularLocation>
    <subcellularLocation>
        <location evidence="3">Mitochondrion inner membrane</location>
    </subcellularLocation>
</comment>
<evidence type="ECO:0000313" key="18">
    <source>
        <dbReference type="RefSeq" id="XP_020843929.1"/>
    </source>
</evidence>
<evidence type="ECO:0000256" key="12">
    <source>
        <dbReference type="ARBA" id="ARBA00023136"/>
    </source>
</evidence>
<keyword evidence="11" id="KW-0496">Mitochondrion</keyword>
<dbReference type="GO" id="GO:0005743">
    <property type="term" value="C:mitochondrial inner membrane"/>
    <property type="evidence" value="ECO:0007669"/>
    <property type="project" value="UniProtKB-SubCell"/>
</dbReference>
<evidence type="ECO:0000256" key="16">
    <source>
        <dbReference type="SAM" id="MobiDB-lite"/>
    </source>
</evidence>
<evidence type="ECO:0000256" key="10">
    <source>
        <dbReference type="ARBA" id="ARBA00023069"/>
    </source>
</evidence>
<feature type="region of interest" description="Disordered" evidence="16">
    <location>
        <begin position="158"/>
        <end position="178"/>
    </location>
</feature>
<evidence type="ECO:0000256" key="9">
    <source>
        <dbReference type="ARBA" id="ARBA00022846"/>
    </source>
</evidence>
<keyword evidence="14" id="KW-0968">Cytoplasmic vesicle</keyword>
<dbReference type="GeneID" id="110209664"/>